<name>A0A1M4TFD0_9BACE</name>
<accession>A0A1M4TFD0</accession>
<dbReference type="InterPro" id="IPR053166">
    <property type="entry name" value="UPF0718_permease"/>
</dbReference>
<feature type="transmembrane region" description="Helical" evidence="7">
    <location>
        <begin position="110"/>
        <end position="133"/>
    </location>
</feature>
<sequence length="353" mass="38647">MKQNILSSISTEIIKMNRKNLIGLIAILPMWYLIYHYLQPISDWIVDSVIGMQKGDHLTEAIRFFIFEVPKVLMLLALIIFIVGIIRTYFSADRTRKMLEGKSTFAGNVLASMLGIVTPFCSCSAIPLFLGFVESGVPLGVTFSFLIAAPMINEVAVILLLGLFGWKTALIYVITGLIIAITAGWIIGKLKLEHWVQDWVYQTQMGNTGDEENGLTFSDRIRFGFDSVKEIVGKVWIYVVVGIAVGAGAHGYVPEDFMVSLMGKSAWFSVPLSVLIGVPLYSNAAGIIPIVSVLIEKGAALGTSLAFMMAVVGLSLPEMIILKKVLKLPLILTFVGVVATGIMIVGYLFNLIF</sequence>
<comment type="similarity">
    <text evidence="2">Belongs to the UPF0718 family.</text>
</comment>
<feature type="transmembrane region" description="Helical" evidence="7">
    <location>
        <begin position="21"/>
        <end position="38"/>
    </location>
</feature>
<evidence type="ECO:0000256" key="1">
    <source>
        <dbReference type="ARBA" id="ARBA00004651"/>
    </source>
</evidence>
<feature type="transmembrane region" description="Helical" evidence="7">
    <location>
        <begin position="265"/>
        <end position="292"/>
    </location>
</feature>
<dbReference type="GO" id="GO:0005886">
    <property type="term" value="C:plasma membrane"/>
    <property type="evidence" value="ECO:0007669"/>
    <property type="project" value="UniProtKB-SubCell"/>
</dbReference>
<dbReference type="Proteomes" id="UP000184509">
    <property type="component" value="Unassembled WGS sequence"/>
</dbReference>
<protein>
    <recommendedName>
        <fullName evidence="10">Permease</fullName>
    </recommendedName>
</protein>
<keyword evidence="5 7" id="KW-1133">Transmembrane helix</keyword>
<dbReference type="Pfam" id="PF03773">
    <property type="entry name" value="ArsP_1"/>
    <property type="match status" value="1"/>
</dbReference>
<evidence type="ECO:0008006" key="10">
    <source>
        <dbReference type="Google" id="ProtNLM"/>
    </source>
</evidence>
<dbReference type="InterPro" id="IPR005524">
    <property type="entry name" value="DUF318"/>
</dbReference>
<evidence type="ECO:0000313" key="9">
    <source>
        <dbReference type="Proteomes" id="UP000184509"/>
    </source>
</evidence>
<feature type="transmembrane region" description="Helical" evidence="7">
    <location>
        <begin position="298"/>
        <end position="316"/>
    </location>
</feature>
<feature type="transmembrane region" description="Helical" evidence="7">
    <location>
        <begin position="139"/>
        <end position="162"/>
    </location>
</feature>
<keyword evidence="6 7" id="KW-0472">Membrane</keyword>
<dbReference type="PANTHER" id="PTHR42775">
    <property type="entry name" value="PERMEASE RV2963-RELATED"/>
    <property type="match status" value="1"/>
</dbReference>
<feature type="transmembrane region" description="Helical" evidence="7">
    <location>
        <begin position="72"/>
        <end position="90"/>
    </location>
</feature>
<evidence type="ECO:0000256" key="5">
    <source>
        <dbReference type="ARBA" id="ARBA00022989"/>
    </source>
</evidence>
<reference evidence="8 9" key="1">
    <citation type="submission" date="2016-11" db="EMBL/GenBank/DDBJ databases">
        <authorList>
            <person name="Jaros S."/>
            <person name="Januszkiewicz K."/>
            <person name="Wedrychowicz H."/>
        </authorList>
    </citation>
    <scope>NUCLEOTIDE SEQUENCE [LARGE SCALE GENOMIC DNA]</scope>
    <source>
        <strain evidence="8 9">DSM 26991</strain>
    </source>
</reference>
<organism evidence="8 9">
    <name type="scientific">Bacteroides luti</name>
    <dbReference type="NCBI Taxonomy" id="1297750"/>
    <lineage>
        <taxon>Bacteria</taxon>
        <taxon>Pseudomonadati</taxon>
        <taxon>Bacteroidota</taxon>
        <taxon>Bacteroidia</taxon>
        <taxon>Bacteroidales</taxon>
        <taxon>Bacteroidaceae</taxon>
        <taxon>Bacteroides</taxon>
    </lineage>
</organism>
<keyword evidence="4 7" id="KW-0812">Transmembrane</keyword>
<dbReference type="AlphaFoldDB" id="A0A1M4TFD0"/>
<dbReference type="PANTHER" id="PTHR42775:SF1">
    <property type="entry name" value="PERMEASE RV2963-RELATED"/>
    <property type="match status" value="1"/>
</dbReference>
<comment type="subcellular location">
    <subcellularLocation>
        <location evidence="1">Cell membrane</location>
        <topology evidence="1">Multi-pass membrane protein</topology>
    </subcellularLocation>
</comment>
<feature type="transmembrane region" description="Helical" evidence="7">
    <location>
        <begin position="235"/>
        <end position="253"/>
    </location>
</feature>
<dbReference type="RefSeq" id="WP_245797042.1">
    <property type="nucleotide sequence ID" value="NZ_FQTV01000001.1"/>
</dbReference>
<gene>
    <name evidence="8" type="ORF">SAMN05444405_101355</name>
</gene>
<evidence type="ECO:0000256" key="4">
    <source>
        <dbReference type="ARBA" id="ARBA00022692"/>
    </source>
</evidence>
<evidence type="ECO:0000256" key="2">
    <source>
        <dbReference type="ARBA" id="ARBA00006386"/>
    </source>
</evidence>
<proteinExistence type="inferred from homology"/>
<keyword evidence="9" id="KW-1185">Reference proteome</keyword>
<dbReference type="STRING" id="1297750.SAMN05444405_101355"/>
<evidence type="ECO:0000256" key="7">
    <source>
        <dbReference type="SAM" id="Phobius"/>
    </source>
</evidence>
<dbReference type="EMBL" id="FQTV01000001">
    <property type="protein sequence ID" value="SHE43212.1"/>
    <property type="molecule type" value="Genomic_DNA"/>
</dbReference>
<evidence type="ECO:0000256" key="6">
    <source>
        <dbReference type="ARBA" id="ARBA00023136"/>
    </source>
</evidence>
<feature type="transmembrane region" description="Helical" evidence="7">
    <location>
        <begin position="169"/>
        <end position="188"/>
    </location>
</feature>
<evidence type="ECO:0000256" key="3">
    <source>
        <dbReference type="ARBA" id="ARBA00022475"/>
    </source>
</evidence>
<evidence type="ECO:0000313" key="8">
    <source>
        <dbReference type="EMBL" id="SHE43212.1"/>
    </source>
</evidence>
<feature type="transmembrane region" description="Helical" evidence="7">
    <location>
        <begin position="328"/>
        <end position="349"/>
    </location>
</feature>
<keyword evidence="3" id="KW-1003">Cell membrane</keyword>